<protein>
    <recommendedName>
        <fullName evidence="13">Transmembrane protein 43</fullName>
    </recommendedName>
</protein>
<evidence type="ECO:0000256" key="9">
    <source>
        <dbReference type="ARBA" id="ARBA00023242"/>
    </source>
</evidence>
<dbReference type="GO" id="GO:0005637">
    <property type="term" value="C:nuclear inner membrane"/>
    <property type="evidence" value="ECO:0007669"/>
    <property type="project" value="TreeGrafter"/>
</dbReference>
<evidence type="ECO:0000256" key="6">
    <source>
        <dbReference type="ARBA" id="ARBA00022824"/>
    </source>
</evidence>
<dbReference type="VEuPathDB" id="FungiDB:H257_07683"/>
<dbReference type="PANTHER" id="PTHR13416:SF2">
    <property type="entry name" value="TRANSMEMBRANE PROTEIN 43"/>
    <property type="match status" value="1"/>
</dbReference>
<keyword evidence="7 10" id="KW-1133">Transmembrane helix</keyword>
<feature type="transmembrane region" description="Helical" evidence="10">
    <location>
        <begin position="340"/>
        <end position="360"/>
    </location>
</feature>
<keyword evidence="6" id="KW-0256">Endoplasmic reticulum</keyword>
<evidence type="ECO:0000256" key="7">
    <source>
        <dbReference type="ARBA" id="ARBA00022989"/>
    </source>
</evidence>
<keyword evidence="9" id="KW-0539">Nucleus</keyword>
<evidence type="ECO:0008006" key="13">
    <source>
        <dbReference type="Google" id="ProtNLM"/>
    </source>
</evidence>
<dbReference type="Proteomes" id="UP000265427">
    <property type="component" value="Unassembled WGS sequence"/>
</dbReference>
<name>A0A397B649_APHAT</name>
<keyword evidence="8 10" id="KW-0472">Membrane</keyword>
<proteinExistence type="inferred from homology"/>
<dbReference type="InterPro" id="IPR012430">
    <property type="entry name" value="TMEM43_fam"/>
</dbReference>
<dbReference type="EMBL" id="QUSZ01004690">
    <property type="protein sequence ID" value="RHY13127.1"/>
    <property type="molecule type" value="Genomic_DNA"/>
</dbReference>
<evidence type="ECO:0000256" key="1">
    <source>
        <dbReference type="ARBA" id="ARBA00004127"/>
    </source>
</evidence>
<feature type="transmembrane region" description="Helical" evidence="10">
    <location>
        <begin position="391"/>
        <end position="413"/>
    </location>
</feature>
<dbReference type="GO" id="GO:0006629">
    <property type="term" value="P:lipid metabolic process"/>
    <property type="evidence" value="ECO:0007669"/>
    <property type="project" value="TreeGrafter"/>
</dbReference>
<organism evidence="11 12">
    <name type="scientific">Aphanomyces astaci</name>
    <name type="common">Crayfish plague agent</name>
    <dbReference type="NCBI Taxonomy" id="112090"/>
    <lineage>
        <taxon>Eukaryota</taxon>
        <taxon>Sar</taxon>
        <taxon>Stramenopiles</taxon>
        <taxon>Oomycota</taxon>
        <taxon>Saprolegniomycetes</taxon>
        <taxon>Saprolegniales</taxon>
        <taxon>Verrucalvaceae</taxon>
        <taxon>Aphanomyces</taxon>
    </lineage>
</organism>
<dbReference type="GO" id="GO:0071763">
    <property type="term" value="P:nuclear membrane organization"/>
    <property type="evidence" value="ECO:0007669"/>
    <property type="project" value="TreeGrafter"/>
</dbReference>
<dbReference type="AlphaFoldDB" id="A0A397B649"/>
<evidence type="ECO:0000313" key="12">
    <source>
        <dbReference type="Proteomes" id="UP000265427"/>
    </source>
</evidence>
<dbReference type="Pfam" id="PF07787">
    <property type="entry name" value="TMEM43"/>
    <property type="match status" value="1"/>
</dbReference>
<evidence type="ECO:0000313" key="11">
    <source>
        <dbReference type="EMBL" id="RHY13127.1"/>
    </source>
</evidence>
<accession>A0A397B649</accession>
<dbReference type="GO" id="GO:0005789">
    <property type="term" value="C:endoplasmic reticulum membrane"/>
    <property type="evidence" value="ECO:0007669"/>
    <property type="project" value="UniProtKB-SubCell"/>
</dbReference>
<evidence type="ECO:0000256" key="10">
    <source>
        <dbReference type="SAM" id="Phobius"/>
    </source>
</evidence>
<feature type="transmembrane region" description="Helical" evidence="10">
    <location>
        <begin position="313"/>
        <end position="333"/>
    </location>
</feature>
<comment type="subcellular location">
    <subcellularLocation>
        <location evidence="1">Endomembrane system</location>
        <topology evidence="1">Multi-pass membrane protein</topology>
    </subcellularLocation>
    <subcellularLocation>
        <location evidence="3">Endoplasmic reticulum membrane</location>
    </subcellularLocation>
    <subcellularLocation>
        <location evidence="2">Nucleus envelope</location>
    </subcellularLocation>
</comment>
<evidence type="ECO:0000256" key="4">
    <source>
        <dbReference type="ARBA" id="ARBA00006627"/>
    </source>
</evidence>
<evidence type="ECO:0000256" key="3">
    <source>
        <dbReference type="ARBA" id="ARBA00004586"/>
    </source>
</evidence>
<gene>
    <name evidence="11" type="ORF">DYB36_007484</name>
</gene>
<evidence type="ECO:0000256" key="5">
    <source>
        <dbReference type="ARBA" id="ARBA00022692"/>
    </source>
</evidence>
<dbReference type="PANTHER" id="PTHR13416">
    <property type="match status" value="1"/>
</dbReference>
<evidence type="ECO:0000256" key="2">
    <source>
        <dbReference type="ARBA" id="ARBA00004259"/>
    </source>
</evidence>
<reference evidence="11 12" key="1">
    <citation type="submission" date="2018-08" db="EMBL/GenBank/DDBJ databases">
        <title>Aphanomyces genome sequencing and annotation.</title>
        <authorList>
            <person name="Minardi D."/>
            <person name="Oidtmann B."/>
            <person name="Van Der Giezen M."/>
            <person name="Studholme D.J."/>
        </authorList>
    </citation>
    <scope>NUCLEOTIDE SEQUENCE [LARGE SCALE GENOMIC DNA]</scope>
    <source>
        <strain evidence="11 12">Kv</strain>
    </source>
</reference>
<keyword evidence="5 10" id="KW-0812">Transmembrane</keyword>
<feature type="transmembrane region" description="Helical" evidence="10">
    <location>
        <begin position="21"/>
        <end position="38"/>
    </location>
</feature>
<sequence>MQQQAHRQTTRTTTRKSTGGGFLFGFVFLAVSVGLLFWNEGNAVRQYTSLQEGLASVVELDDTANVESKLVHMTGRLTTQNAQERPIVMDAEFGVAATGVYLHRIVEMLQWKEKRHDHTYTEDGQEKTDVTYTYKKSWSAQSIDSDAFHDASYVNPSYWEYKSKKISAPSVFLRGYRVPDILLGQISTRDHISLDDASRLQMASILELSLHAPLKGGIPALKTMDIHHNEFMSKEIPTNGKPNNQQHRDRANIGDLRVRFQVTPASAVSVLAMAYGGALHPYTTKLGDPIALLEEGVMDAAAMIDRAQALVTMWAWGLRVVGLVLAVVGFNVLLQPVVDLAHLFINVPLLGTFVAAAASWSGEHGPRGDCDRVGVVSVSLPVSQIQLMNQWWWWSRPLVALGLVLVAITPYIGMLKPSKAHVKLAVS</sequence>
<evidence type="ECO:0000256" key="8">
    <source>
        <dbReference type="ARBA" id="ARBA00023136"/>
    </source>
</evidence>
<comment type="caution">
    <text evidence="11">The sequence shown here is derived from an EMBL/GenBank/DDBJ whole genome shotgun (WGS) entry which is preliminary data.</text>
</comment>
<comment type="similarity">
    <text evidence="4">Belongs to the TMEM43 family.</text>
</comment>